<proteinExistence type="predicted"/>
<sequence length="534" mass="60560">MSASTGAVTSPASSQPLSLEARYGQLPDKDGQVNGGHDRLGPFLWPHRFFMRQSISRNWENSPWATANVEFTDGTLIPEEPGEEAGIFSLSMEENCPADRSRVAPLVAFLHGARLLELQQGHCDIPTRKIAILIDGNFSENKNKRYSEKSEKKFDTIDAERRLIYAVDLSRWGLLAIIGSAPESLYRVLVDFLLNYVLSRPYIGVHFATEGPVTFAMEFSFPYSVWRTSRTLMQDNRAKGHNKGALRSTDDVTFLRALAGSNTDGESIDAIHSSHMSCLVTGYDQYRWTGILFCETWYEVETTGLPTPDSIARYEAEQRDVEESFGVVKLSDPLRRGKGDMFDSTLTMWRPRAYFLGIFGIRFSQIHRESQVLFHNMYKRTEGIETRHRNLLQRMLKSVRGRQAPGSRADVLDELDNAEEGILLAKGIVRTLARTMEEIVSTGESFLTTDANYFLDTKGQPDDGPDGSSCYSDLSQIRRITTDLRRLRQRFGVLQTRYEEMIKDSSAAKDMVIPLSSDWNRRMQWLNETHADDV</sequence>
<accession>A0ABQ9T3N3</accession>
<protein>
    <submittedName>
        <fullName evidence="1">Uncharacterized protein</fullName>
    </submittedName>
</protein>
<evidence type="ECO:0000313" key="1">
    <source>
        <dbReference type="EMBL" id="KAK1546375.1"/>
    </source>
</evidence>
<organism evidence="1 2">
    <name type="scientific">Colletotrichum paranaense</name>
    <dbReference type="NCBI Taxonomy" id="1914294"/>
    <lineage>
        <taxon>Eukaryota</taxon>
        <taxon>Fungi</taxon>
        <taxon>Dikarya</taxon>
        <taxon>Ascomycota</taxon>
        <taxon>Pezizomycotina</taxon>
        <taxon>Sordariomycetes</taxon>
        <taxon>Hypocreomycetidae</taxon>
        <taxon>Glomerellales</taxon>
        <taxon>Glomerellaceae</taxon>
        <taxon>Colletotrichum</taxon>
        <taxon>Colletotrichum acutatum species complex</taxon>
    </lineage>
</organism>
<reference evidence="1 2" key="1">
    <citation type="submission" date="2016-10" db="EMBL/GenBank/DDBJ databases">
        <title>The genome sequence of Colletotrichum fioriniae PJ7.</title>
        <authorList>
            <person name="Baroncelli R."/>
        </authorList>
    </citation>
    <scope>NUCLEOTIDE SEQUENCE [LARGE SCALE GENOMIC DNA]</scope>
    <source>
        <strain evidence="1 2">IMI 384185</strain>
    </source>
</reference>
<dbReference type="Proteomes" id="UP001241169">
    <property type="component" value="Unassembled WGS sequence"/>
</dbReference>
<dbReference type="EMBL" id="MOPA01000001">
    <property type="protein sequence ID" value="KAK1546375.1"/>
    <property type="molecule type" value="Genomic_DNA"/>
</dbReference>
<name>A0ABQ9T3N3_9PEZI</name>
<evidence type="ECO:0000313" key="2">
    <source>
        <dbReference type="Proteomes" id="UP001241169"/>
    </source>
</evidence>
<dbReference type="GeneID" id="85368533"/>
<comment type="caution">
    <text evidence="1">The sequence shown here is derived from an EMBL/GenBank/DDBJ whole genome shotgun (WGS) entry which is preliminary data.</text>
</comment>
<keyword evidence="2" id="KW-1185">Reference proteome</keyword>
<gene>
    <name evidence="1" type="ORF">CPAR01_00342</name>
</gene>
<dbReference type="RefSeq" id="XP_060355491.1">
    <property type="nucleotide sequence ID" value="XM_060484634.1"/>
</dbReference>